<dbReference type="Pfam" id="PF00061">
    <property type="entry name" value="Lipocalin"/>
    <property type="match status" value="1"/>
</dbReference>
<keyword evidence="4" id="KW-0964">Secreted</keyword>
<dbReference type="OMA" id="AGNSIWK"/>
<evidence type="ECO:0000256" key="7">
    <source>
        <dbReference type="ARBA" id="ARBA00023180"/>
    </source>
</evidence>
<dbReference type="GO" id="GO:0005615">
    <property type="term" value="C:extracellular space"/>
    <property type="evidence" value="ECO:0007669"/>
    <property type="project" value="TreeGrafter"/>
</dbReference>
<dbReference type="InParanoid" id="H0V2A5"/>
<evidence type="ECO:0000256" key="2">
    <source>
        <dbReference type="ARBA" id="ARBA00006889"/>
    </source>
</evidence>
<accession>H0V2A5</accession>
<dbReference type="InterPro" id="IPR012674">
    <property type="entry name" value="Calycin"/>
</dbReference>
<dbReference type="Ensembl" id="ENSCPOT00000004102.3">
    <property type="protein sequence ID" value="ENSCPOP00000003659.3"/>
    <property type="gene ID" value="ENSCPOG00000004057.4"/>
</dbReference>
<dbReference type="STRING" id="10141.ENSCPOP00000003659"/>
<dbReference type="PRINTS" id="PR00179">
    <property type="entry name" value="LIPOCALIN"/>
</dbReference>
<feature type="chain" id="PRO_5012497481" description="Lipocalin/cytosolic fatty-acid binding domain-containing protein" evidence="9">
    <location>
        <begin position="21"/>
        <end position="237"/>
    </location>
</feature>
<evidence type="ECO:0000256" key="3">
    <source>
        <dbReference type="ARBA" id="ARBA00022448"/>
    </source>
</evidence>
<dbReference type="GeneTree" id="ENSGT01050000244868"/>
<keyword evidence="5 9" id="KW-0732">Signal</keyword>
<protein>
    <recommendedName>
        <fullName evidence="10">Lipocalin/cytosolic fatty-acid binding domain-containing protein</fullName>
    </recommendedName>
</protein>
<dbReference type="InterPro" id="IPR022272">
    <property type="entry name" value="Lipocalin_CS"/>
</dbReference>
<keyword evidence="3" id="KW-0813">Transport</keyword>
<dbReference type="InterPro" id="IPR003087">
    <property type="entry name" value="LCN2/LCN12"/>
</dbReference>
<feature type="signal peptide" evidence="9">
    <location>
        <begin position="1"/>
        <end position="20"/>
    </location>
</feature>
<dbReference type="HOGENOM" id="CLU_094061_2_0_1"/>
<dbReference type="InterPro" id="IPR002345">
    <property type="entry name" value="Lipocalin"/>
</dbReference>
<evidence type="ECO:0000259" key="10">
    <source>
        <dbReference type="Pfam" id="PF00061"/>
    </source>
</evidence>
<comment type="subcellular location">
    <subcellularLocation>
        <location evidence="1">Secreted</location>
    </subcellularLocation>
</comment>
<reference evidence="11" key="3">
    <citation type="submission" date="2025-09" db="UniProtKB">
        <authorList>
            <consortium name="Ensembl"/>
        </authorList>
    </citation>
    <scope>IDENTIFICATION</scope>
    <source>
        <strain evidence="11">2N</strain>
    </source>
</reference>
<keyword evidence="12" id="KW-1185">Reference proteome</keyword>
<evidence type="ECO:0000313" key="12">
    <source>
        <dbReference type="Proteomes" id="UP000005447"/>
    </source>
</evidence>
<evidence type="ECO:0000256" key="8">
    <source>
        <dbReference type="RuleBase" id="RU003695"/>
    </source>
</evidence>
<dbReference type="EMBL" id="AAKN02030220">
    <property type="status" value="NOT_ANNOTATED_CDS"/>
    <property type="molecule type" value="Genomic_DNA"/>
</dbReference>
<keyword evidence="6" id="KW-1015">Disulfide bond</keyword>
<dbReference type="GO" id="GO:0036094">
    <property type="term" value="F:small molecule binding"/>
    <property type="evidence" value="ECO:0007669"/>
    <property type="project" value="InterPro"/>
</dbReference>
<name>H0V2A5_CAVPO</name>
<dbReference type="AlphaFoldDB" id="H0V2A5"/>
<sequence length="237" mass="27241">MALGLLCLCFTLMGTLHSQAKYIPPMMIPAPPLSKIPLHPDFQDDQFQGKWFGIGIAGNSIWKRKGSSYEYSMYSDTYHLKDDHSYNFTTTIFRNDECVQWNQRFVPCGEPGQFSLDNETLSNGLDIYTVRVTVTDYTQFAMMYAVVKFENVIYFQTKLNGRTKKLNSEVKQRFIEFSKSLGLGDDNIVFFQPIGNYQLHGGLGRMWGLSNVVLPLPCSREVEVQRISPLLQSMERW</sequence>
<comment type="similarity">
    <text evidence="2 8">Belongs to the calycin superfamily. Lipocalin family.</text>
</comment>
<dbReference type="PANTHER" id="PTHR11430">
    <property type="entry name" value="LIPOCALIN"/>
    <property type="match status" value="1"/>
</dbReference>
<organism evidence="11 12">
    <name type="scientific">Cavia porcellus</name>
    <name type="common">Guinea pig</name>
    <dbReference type="NCBI Taxonomy" id="10141"/>
    <lineage>
        <taxon>Eukaryota</taxon>
        <taxon>Metazoa</taxon>
        <taxon>Chordata</taxon>
        <taxon>Craniata</taxon>
        <taxon>Vertebrata</taxon>
        <taxon>Euteleostomi</taxon>
        <taxon>Mammalia</taxon>
        <taxon>Eutheria</taxon>
        <taxon>Euarchontoglires</taxon>
        <taxon>Glires</taxon>
        <taxon>Rodentia</taxon>
        <taxon>Hystricomorpha</taxon>
        <taxon>Caviidae</taxon>
        <taxon>Cavia</taxon>
    </lineage>
</organism>
<dbReference type="PANTHER" id="PTHR11430:SF13">
    <property type="entry name" value="NEUTROPHIL GELATINASE-ASSOCIATED LIPOCALIN"/>
    <property type="match status" value="1"/>
</dbReference>
<evidence type="ECO:0000256" key="5">
    <source>
        <dbReference type="ARBA" id="ARBA00022729"/>
    </source>
</evidence>
<dbReference type="PRINTS" id="PR01275">
    <property type="entry name" value="NGELATINASE"/>
</dbReference>
<evidence type="ECO:0000256" key="1">
    <source>
        <dbReference type="ARBA" id="ARBA00004613"/>
    </source>
</evidence>
<reference evidence="11" key="2">
    <citation type="submission" date="2025-08" db="UniProtKB">
        <authorList>
            <consortium name="Ensembl"/>
        </authorList>
    </citation>
    <scope>IDENTIFICATION</scope>
    <source>
        <strain evidence="11">2N</strain>
    </source>
</reference>
<evidence type="ECO:0000313" key="11">
    <source>
        <dbReference type="Ensembl" id="ENSCPOP00000003659.3"/>
    </source>
</evidence>
<evidence type="ECO:0000256" key="9">
    <source>
        <dbReference type="SAM" id="SignalP"/>
    </source>
</evidence>
<evidence type="ECO:0000256" key="4">
    <source>
        <dbReference type="ARBA" id="ARBA00022525"/>
    </source>
</evidence>
<dbReference type="PROSITE" id="PS00213">
    <property type="entry name" value="LIPOCALIN"/>
    <property type="match status" value="1"/>
</dbReference>
<keyword evidence="7" id="KW-0325">Glycoprotein</keyword>
<reference evidence="12" key="1">
    <citation type="journal article" date="2011" name="Nature">
        <title>A high-resolution map of human evolutionary constraint using 29 mammals.</title>
        <authorList>
            <person name="Lindblad-Toh K."/>
            <person name="Garber M."/>
            <person name="Zuk O."/>
            <person name="Lin M.F."/>
            <person name="Parker B.J."/>
            <person name="Washietl S."/>
            <person name="Kheradpour P."/>
            <person name="Ernst J."/>
            <person name="Jordan G."/>
            <person name="Mauceli E."/>
            <person name="Ward L.D."/>
            <person name="Lowe C.B."/>
            <person name="Holloway A.K."/>
            <person name="Clamp M."/>
            <person name="Gnerre S."/>
            <person name="Alfoldi J."/>
            <person name="Beal K."/>
            <person name="Chang J."/>
            <person name="Clawson H."/>
            <person name="Cuff J."/>
            <person name="Di Palma F."/>
            <person name="Fitzgerald S."/>
            <person name="Flicek P."/>
            <person name="Guttman M."/>
            <person name="Hubisz M.J."/>
            <person name="Jaffe D.B."/>
            <person name="Jungreis I."/>
            <person name="Kent W.J."/>
            <person name="Kostka D."/>
            <person name="Lara M."/>
            <person name="Martins A.L."/>
            <person name="Massingham T."/>
            <person name="Moltke I."/>
            <person name="Raney B.J."/>
            <person name="Rasmussen M.D."/>
            <person name="Robinson J."/>
            <person name="Stark A."/>
            <person name="Vilella A.J."/>
            <person name="Wen J."/>
            <person name="Xie X."/>
            <person name="Zody M.C."/>
            <person name="Baldwin J."/>
            <person name="Bloom T."/>
            <person name="Chin C.W."/>
            <person name="Heiman D."/>
            <person name="Nicol R."/>
            <person name="Nusbaum C."/>
            <person name="Young S."/>
            <person name="Wilkinson J."/>
            <person name="Worley K.C."/>
            <person name="Kovar C.L."/>
            <person name="Muzny D.M."/>
            <person name="Gibbs R.A."/>
            <person name="Cree A."/>
            <person name="Dihn H.H."/>
            <person name="Fowler G."/>
            <person name="Jhangiani S."/>
            <person name="Joshi V."/>
            <person name="Lee S."/>
            <person name="Lewis L.R."/>
            <person name="Nazareth L.V."/>
            <person name="Okwuonu G."/>
            <person name="Santibanez J."/>
            <person name="Warren W.C."/>
            <person name="Mardis E.R."/>
            <person name="Weinstock G.M."/>
            <person name="Wilson R.K."/>
            <person name="Delehaunty K."/>
            <person name="Dooling D."/>
            <person name="Fronik C."/>
            <person name="Fulton L."/>
            <person name="Fulton B."/>
            <person name="Graves T."/>
            <person name="Minx P."/>
            <person name="Sodergren E."/>
            <person name="Birney E."/>
            <person name="Margulies E.H."/>
            <person name="Herrero J."/>
            <person name="Green E.D."/>
            <person name="Haussler D."/>
            <person name="Siepel A."/>
            <person name="Goldman N."/>
            <person name="Pollard K.S."/>
            <person name="Pedersen J.S."/>
            <person name="Lander E.S."/>
            <person name="Kellis M."/>
        </authorList>
    </citation>
    <scope>NUCLEOTIDE SEQUENCE [LARGE SCALE GENOMIC DNA]</scope>
    <source>
        <strain evidence="12">2N</strain>
    </source>
</reference>
<proteinExistence type="inferred from homology"/>
<feature type="domain" description="Lipocalin/cytosolic fatty-acid binding" evidence="10">
    <location>
        <begin position="48"/>
        <end position="191"/>
    </location>
</feature>
<dbReference type="Gene3D" id="2.40.128.20">
    <property type="match status" value="1"/>
</dbReference>
<dbReference type="Proteomes" id="UP000005447">
    <property type="component" value="Unassembled WGS sequence"/>
</dbReference>
<dbReference type="VEuPathDB" id="HostDB:ENSCPOG00000004057"/>
<dbReference type="eggNOG" id="ENOG502T7VZ">
    <property type="taxonomic scope" value="Eukaryota"/>
</dbReference>
<dbReference type="InterPro" id="IPR000566">
    <property type="entry name" value="Lipocln_cytosolic_FA-bd_dom"/>
</dbReference>
<dbReference type="SUPFAM" id="SSF50814">
    <property type="entry name" value="Lipocalins"/>
    <property type="match status" value="1"/>
</dbReference>
<evidence type="ECO:0000256" key="6">
    <source>
        <dbReference type="ARBA" id="ARBA00023157"/>
    </source>
</evidence>